<dbReference type="InterPro" id="IPR027417">
    <property type="entry name" value="P-loop_NTPase"/>
</dbReference>
<gene>
    <name evidence="11" type="primary">holA</name>
    <name evidence="11" type="ORF">JJN12_06670</name>
</gene>
<protein>
    <recommendedName>
        <fullName evidence="2">DNA polymerase III subunit delta</fullName>
        <ecNumber evidence="1">2.7.7.7</ecNumber>
    </recommendedName>
</protein>
<dbReference type="Pfam" id="PF21694">
    <property type="entry name" value="DNA_pol3_delta_C"/>
    <property type="match status" value="1"/>
</dbReference>
<name>A0ABS1J003_9FIRM</name>
<comment type="caution">
    <text evidence="11">The sequence shown here is derived from an EMBL/GenBank/DDBJ whole genome shotgun (WGS) entry which is preliminary data.</text>
</comment>
<proteinExistence type="inferred from homology"/>
<organism evidence="11 12">
    <name type="scientific">Catonella massiliensis</name>
    <dbReference type="NCBI Taxonomy" id="2799636"/>
    <lineage>
        <taxon>Bacteria</taxon>
        <taxon>Bacillati</taxon>
        <taxon>Bacillota</taxon>
        <taxon>Clostridia</taxon>
        <taxon>Lachnospirales</taxon>
        <taxon>Lachnospiraceae</taxon>
        <taxon>Catonella</taxon>
    </lineage>
</organism>
<dbReference type="Gene3D" id="1.20.272.10">
    <property type="match status" value="1"/>
</dbReference>
<evidence type="ECO:0000256" key="8">
    <source>
        <dbReference type="ARBA" id="ARBA00049244"/>
    </source>
</evidence>
<keyword evidence="5" id="KW-0235">DNA replication</keyword>
<evidence type="ECO:0000256" key="2">
    <source>
        <dbReference type="ARBA" id="ARBA00017703"/>
    </source>
</evidence>
<sequence>MSLATLNDNIKNHAFKRCYLLFGEEPFMIRHYKNALKNALLGSGDKMNLSTFTGKVTDINSIIEIAETLPFFTDYRCILIENSGLFSSANELSEYIDKIPESTVIIFAEAEVDKRTKLYKAVNKQGLSVEFEVQKESDLVNVIIKKFAADKIQISSDLARYFVSRIGTSMDELFSEADKLISYVYEKRTVTKEDIDNVCARQLSDKIFDIMDYMGKKDRENAIGYYLDLIGLQESPVKILSLINNHFTRLYNVKNLAAEGKSGEIASLLKLPPFFVKKYIDQANNFSFEKLKDALEYGIFADNAIKTGEMNEYIAVESMIVKFSA</sequence>
<dbReference type="PANTHER" id="PTHR34388:SF1">
    <property type="entry name" value="DNA POLYMERASE III SUBUNIT DELTA"/>
    <property type="match status" value="1"/>
</dbReference>
<evidence type="ECO:0000256" key="7">
    <source>
        <dbReference type="ARBA" id="ARBA00034754"/>
    </source>
</evidence>
<dbReference type="InterPro" id="IPR010372">
    <property type="entry name" value="DNA_pol3_delta_N"/>
</dbReference>
<dbReference type="SUPFAM" id="SSF52540">
    <property type="entry name" value="P-loop containing nucleoside triphosphate hydrolases"/>
    <property type="match status" value="1"/>
</dbReference>
<dbReference type="EC" id="2.7.7.7" evidence="1"/>
<feature type="domain" description="DNA polymerase III delta subunit-like C-terminal" evidence="10">
    <location>
        <begin position="205"/>
        <end position="323"/>
    </location>
</feature>
<dbReference type="Gene3D" id="1.10.8.60">
    <property type="match status" value="1"/>
</dbReference>
<comment type="similarity">
    <text evidence="7">Belongs to the DNA polymerase HolA subunit family.</text>
</comment>
<dbReference type="SUPFAM" id="SSF48019">
    <property type="entry name" value="post-AAA+ oligomerization domain-like"/>
    <property type="match status" value="1"/>
</dbReference>
<dbReference type="Gene3D" id="3.40.50.300">
    <property type="entry name" value="P-loop containing nucleotide triphosphate hydrolases"/>
    <property type="match status" value="1"/>
</dbReference>
<evidence type="ECO:0000256" key="3">
    <source>
        <dbReference type="ARBA" id="ARBA00022679"/>
    </source>
</evidence>
<comment type="catalytic activity">
    <reaction evidence="8">
        <text>DNA(n) + a 2'-deoxyribonucleoside 5'-triphosphate = DNA(n+1) + diphosphate</text>
        <dbReference type="Rhea" id="RHEA:22508"/>
        <dbReference type="Rhea" id="RHEA-COMP:17339"/>
        <dbReference type="Rhea" id="RHEA-COMP:17340"/>
        <dbReference type="ChEBI" id="CHEBI:33019"/>
        <dbReference type="ChEBI" id="CHEBI:61560"/>
        <dbReference type="ChEBI" id="CHEBI:173112"/>
        <dbReference type="EC" id="2.7.7.7"/>
    </reaction>
</comment>
<keyword evidence="6" id="KW-0239">DNA-directed DNA polymerase</keyword>
<dbReference type="InterPro" id="IPR005790">
    <property type="entry name" value="DNA_polIII_delta"/>
</dbReference>
<evidence type="ECO:0000259" key="9">
    <source>
        <dbReference type="Pfam" id="PF06144"/>
    </source>
</evidence>
<evidence type="ECO:0000256" key="6">
    <source>
        <dbReference type="ARBA" id="ARBA00022932"/>
    </source>
</evidence>
<dbReference type="RefSeq" id="WP_208428938.1">
    <property type="nucleotide sequence ID" value="NZ_JAEPRJ010000001.1"/>
</dbReference>
<feature type="domain" description="DNA polymerase III delta N-terminal" evidence="9">
    <location>
        <begin position="19"/>
        <end position="131"/>
    </location>
</feature>
<evidence type="ECO:0000313" key="11">
    <source>
        <dbReference type="EMBL" id="MBK5897459.1"/>
    </source>
</evidence>
<evidence type="ECO:0000256" key="5">
    <source>
        <dbReference type="ARBA" id="ARBA00022705"/>
    </source>
</evidence>
<keyword evidence="12" id="KW-1185">Reference proteome</keyword>
<evidence type="ECO:0000313" key="12">
    <source>
        <dbReference type="Proteomes" id="UP000604730"/>
    </source>
</evidence>
<dbReference type="EMBL" id="JAEPRJ010000001">
    <property type="protein sequence ID" value="MBK5897459.1"/>
    <property type="molecule type" value="Genomic_DNA"/>
</dbReference>
<keyword evidence="4 11" id="KW-0548">Nucleotidyltransferase</keyword>
<dbReference type="GO" id="GO:0003887">
    <property type="term" value="F:DNA-directed DNA polymerase activity"/>
    <property type="evidence" value="ECO:0007669"/>
    <property type="project" value="UniProtKB-EC"/>
</dbReference>
<evidence type="ECO:0000256" key="1">
    <source>
        <dbReference type="ARBA" id="ARBA00012417"/>
    </source>
</evidence>
<reference evidence="11 12" key="1">
    <citation type="submission" date="2021-01" db="EMBL/GenBank/DDBJ databases">
        <title>Isolation and description of Catonella massiliensis sp. nov., a novel Catonella species, isolated from a stable periodontitis subject.</title>
        <authorList>
            <person name="Antezack A."/>
            <person name="Boxberger M."/>
            <person name="La Scola B."/>
            <person name="Monnet-Corti V."/>
        </authorList>
    </citation>
    <scope>NUCLEOTIDE SEQUENCE [LARGE SCALE GENOMIC DNA]</scope>
    <source>
        <strain evidence="11 12">Marseille-Q4567</strain>
    </source>
</reference>
<dbReference type="Proteomes" id="UP000604730">
    <property type="component" value="Unassembled WGS sequence"/>
</dbReference>
<dbReference type="PANTHER" id="PTHR34388">
    <property type="entry name" value="DNA POLYMERASE III SUBUNIT DELTA"/>
    <property type="match status" value="1"/>
</dbReference>
<dbReference type="Pfam" id="PF06144">
    <property type="entry name" value="DNA_pol3_delta"/>
    <property type="match status" value="1"/>
</dbReference>
<dbReference type="NCBIfam" id="TIGR01128">
    <property type="entry name" value="holA"/>
    <property type="match status" value="1"/>
</dbReference>
<evidence type="ECO:0000259" key="10">
    <source>
        <dbReference type="Pfam" id="PF21694"/>
    </source>
</evidence>
<keyword evidence="3 11" id="KW-0808">Transferase</keyword>
<dbReference type="InterPro" id="IPR008921">
    <property type="entry name" value="DNA_pol3_clamp-load_cplx_C"/>
</dbReference>
<dbReference type="InterPro" id="IPR048466">
    <property type="entry name" value="DNA_pol3_delta-like_C"/>
</dbReference>
<accession>A0ABS1J003</accession>
<evidence type="ECO:0000256" key="4">
    <source>
        <dbReference type="ARBA" id="ARBA00022695"/>
    </source>
</evidence>